<organism evidence="14 15">
    <name type="scientific">Mangrovimicrobium sediminis</name>
    <dbReference type="NCBI Taxonomy" id="2562682"/>
    <lineage>
        <taxon>Bacteria</taxon>
        <taxon>Pseudomonadati</taxon>
        <taxon>Pseudomonadota</taxon>
        <taxon>Gammaproteobacteria</taxon>
        <taxon>Cellvibrionales</taxon>
        <taxon>Halieaceae</taxon>
        <taxon>Mangrovimicrobium</taxon>
    </lineage>
</organism>
<evidence type="ECO:0000256" key="2">
    <source>
        <dbReference type="ARBA" id="ARBA00022517"/>
    </source>
</evidence>
<dbReference type="GO" id="GO:0005525">
    <property type="term" value="F:GTP binding"/>
    <property type="evidence" value="ECO:0007669"/>
    <property type="project" value="UniProtKB-UniRule"/>
</dbReference>
<sequence>MHFELLQPLGWQPYFQQQLTLEEWERDRPARIVDYQRSVITVDTGEERIALPVSMSLPAMTVGDWVLLDADGRFLRCFTRSSLFARKAPGTAQRAQLVAANIDTVFIVCSLNQDYSLNRIERYLALAHEAGVEPVVVLSKADLCTDDVEARVAEVQALGAQLPVVAVNGLDASSVAALAPWCSAGRTVALMGSSGVGKSTLVNALVGAAVQRTAGIREDDDEGRHTTTSRSLHRIPGGGVLLDTPGMRELQLADCEQGVEDAFADIAALAQRCRFGDCSHRSEPGCAVLAAVEREEMDERRLANYHKLLREQAQNASSVAEKRAQARAQGKRNRYAMKIKNRRD</sequence>
<proteinExistence type="inferred from homology"/>
<feature type="binding site" evidence="10">
    <location>
        <position position="286"/>
    </location>
    <ligand>
        <name>Zn(2+)</name>
        <dbReference type="ChEBI" id="CHEBI:29105"/>
    </ligand>
</feature>
<keyword evidence="7 10" id="KW-0862">Zinc</keyword>
<dbReference type="SUPFAM" id="SSF52540">
    <property type="entry name" value="P-loop containing nucleoside triphosphate hydrolases"/>
    <property type="match status" value="1"/>
</dbReference>
<comment type="subunit">
    <text evidence="10">Monomer. Associates with 30S ribosomal subunit, binds 16S rRNA.</text>
</comment>
<dbReference type="EMBL" id="SRLE01000005">
    <property type="protein sequence ID" value="TGD74578.1"/>
    <property type="molecule type" value="Genomic_DNA"/>
</dbReference>
<dbReference type="Pfam" id="PF03193">
    <property type="entry name" value="RsgA_GTPase"/>
    <property type="match status" value="1"/>
</dbReference>
<evidence type="ECO:0000256" key="4">
    <source>
        <dbReference type="ARBA" id="ARBA00022730"/>
    </source>
</evidence>
<dbReference type="InterPro" id="IPR027417">
    <property type="entry name" value="P-loop_NTPase"/>
</dbReference>
<protein>
    <recommendedName>
        <fullName evidence="10">Small ribosomal subunit biogenesis GTPase RsgA</fullName>
        <ecNumber evidence="10">3.6.1.-</ecNumber>
    </recommendedName>
</protein>
<evidence type="ECO:0000256" key="5">
    <source>
        <dbReference type="ARBA" id="ARBA00022741"/>
    </source>
</evidence>
<evidence type="ECO:0000256" key="8">
    <source>
        <dbReference type="ARBA" id="ARBA00022884"/>
    </source>
</evidence>
<feature type="binding site" evidence="10">
    <location>
        <begin position="192"/>
        <end position="200"/>
    </location>
    <ligand>
        <name>GTP</name>
        <dbReference type="ChEBI" id="CHEBI:37565"/>
    </ligand>
</feature>
<feature type="domain" description="CP-type G" evidence="13">
    <location>
        <begin position="94"/>
        <end position="250"/>
    </location>
</feature>
<feature type="compositionally biased region" description="Basic residues" evidence="11">
    <location>
        <begin position="329"/>
        <end position="344"/>
    </location>
</feature>
<comment type="cofactor">
    <cofactor evidence="10">
        <name>Zn(2+)</name>
        <dbReference type="ChEBI" id="CHEBI:29105"/>
    </cofactor>
    <text evidence="10">Binds 1 zinc ion per subunit.</text>
</comment>
<dbReference type="InterPro" id="IPR010914">
    <property type="entry name" value="RsgA_GTPase_dom"/>
</dbReference>
<dbReference type="GO" id="GO:0005737">
    <property type="term" value="C:cytoplasm"/>
    <property type="evidence" value="ECO:0007669"/>
    <property type="project" value="UniProtKB-SubCell"/>
</dbReference>
<gene>
    <name evidence="10 14" type="primary">rsgA</name>
    <name evidence="14" type="ORF">E4634_05055</name>
</gene>
<dbReference type="RefSeq" id="WP_135441536.1">
    <property type="nucleotide sequence ID" value="NZ_SRLE01000005.1"/>
</dbReference>
<dbReference type="PANTHER" id="PTHR32120">
    <property type="entry name" value="SMALL RIBOSOMAL SUBUNIT BIOGENESIS GTPASE RSGA"/>
    <property type="match status" value="1"/>
</dbReference>
<dbReference type="EC" id="3.6.1.-" evidence="10"/>
<keyword evidence="5 10" id="KW-0547">Nucleotide-binding</keyword>
<dbReference type="Gene3D" id="3.40.50.300">
    <property type="entry name" value="P-loop containing nucleotide triphosphate hydrolases"/>
    <property type="match status" value="1"/>
</dbReference>
<dbReference type="NCBIfam" id="TIGR00157">
    <property type="entry name" value="ribosome small subunit-dependent GTPase A"/>
    <property type="match status" value="1"/>
</dbReference>
<dbReference type="GO" id="GO:0003924">
    <property type="term" value="F:GTPase activity"/>
    <property type="evidence" value="ECO:0007669"/>
    <property type="project" value="UniProtKB-UniRule"/>
</dbReference>
<feature type="binding site" evidence="10">
    <location>
        <position position="280"/>
    </location>
    <ligand>
        <name>Zn(2+)</name>
        <dbReference type="ChEBI" id="CHEBI:29105"/>
    </ligand>
</feature>
<evidence type="ECO:0000256" key="1">
    <source>
        <dbReference type="ARBA" id="ARBA00022490"/>
    </source>
</evidence>
<keyword evidence="2 10" id="KW-0690">Ribosome biogenesis</keyword>
<dbReference type="AlphaFoldDB" id="A0A4Z0M5C1"/>
<dbReference type="GO" id="GO:0042274">
    <property type="term" value="P:ribosomal small subunit biogenesis"/>
    <property type="evidence" value="ECO:0007669"/>
    <property type="project" value="UniProtKB-UniRule"/>
</dbReference>
<dbReference type="Gene3D" id="1.10.40.50">
    <property type="entry name" value="Probable gtpase engc, domain 3"/>
    <property type="match status" value="1"/>
</dbReference>
<keyword evidence="4 10" id="KW-0699">rRNA-binding</keyword>
<dbReference type="OrthoDB" id="9809485at2"/>
<evidence type="ECO:0000256" key="10">
    <source>
        <dbReference type="HAMAP-Rule" id="MF_01820"/>
    </source>
</evidence>
<evidence type="ECO:0000256" key="7">
    <source>
        <dbReference type="ARBA" id="ARBA00022833"/>
    </source>
</evidence>
<dbReference type="CDD" id="cd01854">
    <property type="entry name" value="YjeQ_EngC"/>
    <property type="match status" value="1"/>
</dbReference>
<keyword evidence="15" id="KW-1185">Reference proteome</keyword>
<keyword evidence="1 10" id="KW-0963">Cytoplasm</keyword>
<evidence type="ECO:0000259" key="13">
    <source>
        <dbReference type="PROSITE" id="PS51721"/>
    </source>
</evidence>
<feature type="binding site" evidence="10">
    <location>
        <begin position="139"/>
        <end position="142"/>
    </location>
    <ligand>
        <name>GTP</name>
        <dbReference type="ChEBI" id="CHEBI:37565"/>
    </ligand>
</feature>
<dbReference type="GO" id="GO:0046872">
    <property type="term" value="F:metal ion binding"/>
    <property type="evidence" value="ECO:0007669"/>
    <property type="project" value="UniProtKB-KW"/>
</dbReference>
<feature type="binding site" evidence="10">
    <location>
        <position position="273"/>
    </location>
    <ligand>
        <name>Zn(2+)</name>
        <dbReference type="ChEBI" id="CHEBI:29105"/>
    </ligand>
</feature>
<keyword evidence="8 10" id="KW-0694">RNA-binding</keyword>
<accession>A0A4Z0M5C1</accession>
<evidence type="ECO:0000313" key="14">
    <source>
        <dbReference type="EMBL" id="TGD74578.1"/>
    </source>
</evidence>
<comment type="subcellular location">
    <subcellularLocation>
        <location evidence="10">Cytoplasm</location>
    </subcellularLocation>
</comment>
<evidence type="ECO:0000259" key="12">
    <source>
        <dbReference type="PROSITE" id="PS50936"/>
    </source>
</evidence>
<keyword evidence="9 10" id="KW-0342">GTP-binding</keyword>
<dbReference type="InterPro" id="IPR004881">
    <property type="entry name" value="Ribosome_biogen_GTPase_RsgA"/>
</dbReference>
<comment type="similarity">
    <text evidence="10">Belongs to the TRAFAC class YlqF/YawG GTPase family. RsgA subfamily.</text>
</comment>
<feature type="domain" description="EngC GTPase" evidence="12">
    <location>
        <begin position="100"/>
        <end position="248"/>
    </location>
</feature>
<dbReference type="PROSITE" id="PS51721">
    <property type="entry name" value="G_CP"/>
    <property type="match status" value="1"/>
</dbReference>
<comment type="caution">
    <text evidence="14">The sequence shown here is derived from an EMBL/GenBank/DDBJ whole genome shotgun (WGS) entry which is preliminary data.</text>
</comment>
<evidence type="ECO:0000256" key="9">
    <source>
        <dbReference type="ARBA" id="ARBA00023134"/>
    </source>
</evidence>
<evidence type="ECO:0000313" key="15">
    <source>
        <dbReference type="Proteomes" id="UP000298050"/>
    </source>
</evidence>
<dbReference type="Proteomes" id="UP000298050">
    <property type="component" value="Unassembled WGS sequence"/>
</dbReference>
<dbReference type="InterPro" id="IPR030378">
    <property type="entry name" value="G_CP_dom"/>
</dbReference>
<dbReference type="PANTHER" id="PTHR32120:SF10">
    <property type="entry name" value="SMALL RIBOSOMAL SUBUNIT BIOGENESIS GTPASE RSGA"/>
    <property type="match status" value="1"/>
</dbReference>
<keyword evidence="6 10" id="KW-0378">Hydrolase</keyword>
<reference evidence="14 15" key="1">
    <citation type="submission" date="2019-04" db="EMBL/GenBank/DDBJ databases">
        <title>Taxonomy of novel Haliea sp. from mangrove soil of West Coast of India.</title>
        <authorList>
            <person name="Verma A."/>
            <person name="Kumar P."/>
            <person name="Krishnamurthi S."/>
        </authorList>
    </citation>
    <scope>NUCLEOTIDE SEQUENCE [LARGE SCALE GENOMIC DNA]</scope>
    <source>
        <strain evidence="14 15">SAOS-164</strain>
    </source>
</reference>
<feature type="binding site" evidence="10">
    <location>
        <position position="278"/>
    </location>
    <ligand>
        <name>Zn(2+)</name>
        <dbReference type="ChEBI" id="CHEBI:29105"/>
    </ligand>
</feature>
<dbReference type="GO" id="GO:0019843">
    <property type="term" value="F:rRNA binding"/>
    <property type="evidence" value="ECO:0007669"/>
    <property type="project" value="UniProtKB-KW"/>
</dbReference>
<evidence type="ECO:0000256" key="6">
    <source>
        <dbReference type="ARBA" id="ARBA00022801"/>
    </source>
</evidence>
<feature type="region of interest" description="Disordered" evidence="11">
    <location>
        <begin position="312"/>
        <end position="344"/>
    </location>
</feature>
<dbReference type="HAMAP" id="MF_01820">
    <property type="entry name" value="GTPase_RsgA"/>
    <property type="match status" value="1"/>
</dbReference>
<comment type="function">
    <text evidence="10">One of several proteins that assist in the late maturation steps of the functional core of the 30S ribosomal subunit. Helps release RbfA from mature subunits. May play a role in the assembly of ribosomal proteins into the subunit. Circularly permuted GTPase that catalyzes slow GTP hydrolysis, GTPase activity is stimulated by the 30S ribosomal subunit.</text>
</comment>
<evidence type="ECO:0000256" key="3">
    <source>
        <dbReference type="ARBA" id="ARBA00022723"/>
    </source>
</evidence>
<dbReference type="PROSITE" id="PS50936">
    <property type="entry name" value="ENGC_GTPASE"/>
    <property type="match status" value="1"/>
</dbReference>
<name>A0A4Z0M5C1_9GAMM</name>
<evidence type="ECO:0000256" key="11">
    <source>
        <dbReference type="SAM" id="MobiDB-lite"/>
    </source>
</evidence>
<keyword evidence="3 10" id="KW-0479">Metal-binding</keyword>